<evidence type="ECO:0000313" key="5">
    <source>
        <dbReference type="EMBL" id="KON96243.1"/>
    </source>
</evidence>
<reference evidence="6 8" key="2">
    <citation type="submission" date="2016-10" db="EMBL/GenBank/DDBJ databases">
        <authorList>
            <person name="de Groot N.N."/>
        </authorList>
    </citation>
    <scope>NUCLEOTIDE SEQUENCE [LARGE SCALE GENOMIC DNA]</scope>
    <source>
        <strain evidence="6 8">DSM 2895</strain>
    </source>
</reference>
<accession>A0A0D1VVD7</accession>
<evidence type="ECO:0000256" key="1">
    <source>
        <dbReference type="ARBA" id="ARBA00004370"/>
    </source>
</evidence>
<evidence type="ECO:0000313" key="7">
    <source>
        <dbReference type="Proteomes" id="UP000037269"/>
    </source>
</evidence>
<keyword evidence="3" id="KW-0732">Signal</keyword>
<reference evidence="5 7" key="1">
    <citation type="submission" date="2015-07" db="EMBL/GenBank/DDBJ databases">
        <title>Fjat-14205 dsm 2895.</title>
        <authorList>
            <person name="Liu B."/>
            <person name="Wang J."/>
            <person name="Zhu Y."/>
            <person name="Liu G."/>
            <person name="Chen Q."/>
            <person name="Chen Z."/>
            <person name="Lan J."/>
            <person name="Che J."/>
            <person name="Ge C."/>
            <person name="Shi H."/>
            <person name="Pan Z."/>
            <person name="Liu X."/>
        </authorList>
    </citation>
    <scope>NUCLEOTIDE SEQUENCE [LARGE SCALE GENOMIC DNA]</scope>
    <source>
        <strain evidence="5 7">DSM 2895</strain>
    </source>
</reference>
<evidence type="ECO:0000313" key="8">
    <source>
        <dbReference type="Proteomes" id="UP000182836"/>
    </source>
</evidence>
<dbReference type="STRING" id="47500.AF333_12890"/>
<evidence type="ECO:0000259" key="4">
    <source>
        <dbReference type="Pfam" id="PF00144"/>
    </source>
</evidence>
<dbReference type="EMBL" id="LGUG01000004">
    <property type="protein sequence ID" value="KON96243.1"/>
    <property type="molecule type" value="Genomic_DNA"/>
</dbReference>
<dbReference type="GO" id="GO:0016020">
    <property type="term" value="C:membrane"/>
    <property type="evidence" value="ECO:0007669"/>
    <property type="project" value="UniProtKB-SubCell"/>
</dbReference>
<dbReference type="PATRIC" id="fig|47500.12.peg.6850"/>
<keyword evidence="7" id="KW-1185">Reference proteome</keyword>
<protein>
    <submittedName>
        <fullName evidence="6">CubicO group peptidase, beta-lactamase class C family</fullName>
    </submittedName>
</protein>
<evidence type="ECO:0000313" key="6">
    <source>
        <dbReference type="EMBL" id="SDI76835.1"/>
    </source>
</evidence>
<proteinExistence type="predicted"/>
<dbReference type="PANTHER" id="PTHR46825">
    <property type="entry name" value="D-ALANYL-D-ALANINE-CARBOXYPEPTIDASE/ENDOPEPTIDASE AMPH"/>
    <property type="match status" value="1"/>
</dbReference>
<dbReference type="PANTHER" id="PTHR46825:SF11">
    <property type="entry name" value="PENICILLIN-BINDING PROTEIN 4"/>
    <property type="match status" value="1"/>
</dbReference>
<dbReference type="InterPro" id="IPR012338">
    <property type="entry name" value="Beta-lactam/transpept-like"/>
</dbReference>
<dbReference type="RefSeq" id="WP_043068968.1">
    <property type="nucleotide sequence ID" value="NZ_BJOA01000057.1"/>
</dbReference>
<feature type="chain" id="PRO_5038208497" evidence="3">
    <location>
        <begin position="23"/>
        <end position="379"/>
    </location>
</feature>
<dbReference type="AlphaFoldDB" id="A0A0D1VVD7"/>
<sequence length="379" mass="42978">MKKKFFVLASFFLAFSFFPVSLLQHEQKSSIRLGETKAESFTPVTTGVKNENSLENKQLATDVDLYLQKQLALDKFHGTVLVAKGDTILLKKGYGYAYEKEKLPNEPSQKFAIASLTKAFTAMSILQLHERHALNINESIERFFPTYPFAKDVTIHDLLTHSSGLPMNRGTLAYEDLTLLYPPGTNQNYSNEGYILLGHIIEQASGMSYEDYLNTHIFAPLHMKDTGVNINQRKVLNRARGHKDIQGMWVALGMDYSTRFSSGSLYSTVEDLYKWDRALYTDKLVSEPLRQSMFTPQMKAYGYGWHLEEKDGRKLAEHNGYVLGFSAEIIRDMSSKSVIILLSNHGDAELKDIANTLLDIIQPVENSENKQKIEKKAVL</sequence>
<dbReference type="GeneID" id="42306068"/>
<dbReference type="Proteomes" id="UP000037269">
    <property type="component" value="Unassembled WGS sequence"/>
</dbReference>
<organism evidence="5 7">
    <name type="scientific">Aneurinibacillus migulanus</name>
    <name type="common">Bacillus migulanus</name>
    <dbReference type="NCBI Taxonomy" id="47500"/>
    <lineage>
        <taxon>Bacteria</taxon>
        <taxon>Bacillati</taxon>
        <taxon>Bacillota</taxon>
        <taxon>Bacilli</taxon>
        <taxon>Bacillales</taxon>
        <taxon>Paenibacillaceae</taxon>
        <taxon>Aneurinibacillus group</taxon>
        <taxon>Aneurinibacillus</taxon>
    </lineage>
</organism>
<feature type="domain" description="Beta-lactamase-related" evidence="4">
    <location>
        <begin position="79"/>
        <end position="348"/>
    </location>
</feature>
<evidence type="ECO:0000256" key="2">
    <source>
        <dbReference type="ARBA" id="ARBA00023136"/>
    </source>
</evidence>
<dbReference type="SUPFAM" id="SSF56601">
    <property type="entry name" value="beta-lactamase/transpeptidase-like"/>
    <property type="match status" value="1"/>
</dbReference>
<dbReference type="Gene3D" id="3.40.710.10">
    <property type="entry name" value="DD-peptidase/beta-lactamase superfamily"/>
    <property type="match status" value="1"/>
</dbReference>
<keyword evidence="2" id="KW-0472">Membrane</keyword>
<dbReference type="Proteomes" id="UP000182836">
    <property type="component" value="Unassembled WGS sequence"/>
</dbReference>
<evidence type="ECO:0000256" key="3">
    <source>
        <dbReference type="SAM" id="SignalP"/>
    </source>
</evidence>
<name>A0A0D1VVD7_ANEMI</name>
<comment type="subcellular location">
    <subcellularLocation>
        <location evidence="1">Membrane</location>
    </subcellularLocation>
</comment>
<dbReference type="EMBL" id="FNED01000007">
    <property type="protein sequence ID" value="SDI76835.1"/>
    <property type="molecule type" value="Genomic_DNA"/>
</dbReference>
<dbReference type="Pfam" id="PF00144">
    <property type="entry name" value="Beta-lactamase"/>
    <property type="match status" value="1"/>
</dbReference>
<feature type="signal peptide" evidence="3">
    <location>
        <begin position="1"/>
        <end position="22"/>
    </location>
</feature>
<dbReference type="InterPro" id="IPR050491">
    <property type="entry name" value="AmpC-like"/>
</dbReference>
<dbReference type="OrthoDB" id="9803467at2"/>
<gene>
    <name evidence="5" type="ORF">AF333_12890</name>
    <name evidence="6" type="ORF">SAMN04487909_107153</name>
</gene>
<dbReference type="InterPro" id="IPR001466">
    <property type="entry name" value="Beta-lactam-related"/>
</dbReference>